<reference evidence="5" key="1">
    <citation type="submission" date="2016-10" db="EMBL/GenBank/DDBJ databases">
        <authorList>
            <person name="Varghese N."/>
            <person name="Submissions S."/>
        </authorList>
    </citation>
    <scope>NUCLEOTIDE SEQUENCE [LARGE SCALE GENOMIC DNA]</scope>
    <source>
        <strain evidence="5">DSM 22329</strain>
    </source>
</reference>
<dbReference type="EMBL" id="LT629711">
    <property type="protein sequence ID" value="SDP29882.1"/>
    <property type="molecule type" value="Genomic_DNA"/>
</dbReference>
<dbReference type="Proteomes" id="UP000199077">
    <property type="component" value="Chromosome I"/>
</dbReference>
<accession>A0A1H0RK23</accession>
<dbReference type="Gene3D" id="3.40.1190.20">
    <property type="match status" value="1"/>
</dbReference>
<dbReference type="PANTHER" id="PTHR10584">
    <property type="entry name" value="SUGAR KINASE"/>
    <property type="match status" value="1"/>
</dbReference>
<name>A0A1H0RK23_9MICO</name>
<evidence type="ECO:0000259" key="3">
    <source>
        <dbReference type="Pfam" id="PF00294"/>
    </source>
</evidence>
<keyword evidence="2 4" id="KW-0418">Kinase</keyword>
<dbReference type="Pfam" id="PF00294">
    <property type="entry name" value="PfkB"/>
    <property type="match status" value="1"/>
</dbReference>
<evidence type="ECO:0000256" key="1">
    <source>
        <dbReference type="ARBA" id="ARBA00022679"/>
    </source>
</evidence>
<evidence type="ECO:0000313" key="4">
    <source>
        <dbReference type="EMBL" id="SDP29882.1"/>
    </source>
</evidence>
<dbReference type="InterPro" id="IPR029056">
    <property type="entry name" value="Ribokinase-like"/>
</dbReference>
<proteinExistence type="predicted"/>
<evidence type="ECO:0000313" key="5">
    <source>
        <dbReference type="Proteomes" id="UP000199077"/>
    </source>
</evidence>
<dbReference type="InterPro" id="IPR011611">
    <property type="entry name" value="PfkB_dom"/>
</dbReference>
<evidence type="ECO:0000256" key="2">
    <source>
        <dbReference type="ARBA" id="ARBA00022777"/>
    </source>
</evidence>
<keyword evidence="1" id="KW-0808">Transferase</keyword>
<dbReference type="AlphaFoldDB" id="A0A1H0RK23"/>
<feature type="domain" description="Carbohydrate kinase PfkB" evidence="3">
    <location>
        <begin position="48"/>
        <end position="324"/>
    </location>
</feature>
<dbReference type="STRING" id="443156.SAMN04489867_1995"/>
<dbReference type="SUPFAM" id="SSF53613">
    <property type="entry name" value="Ribokinase-like"/>
    <property type="match status" value="1"/>
</dbReference>
<dbReference type="GO" id="GO:0016301">
    <property type="term" value="F:kinase activity"/>
    <property type="evidence" value="ECO:0007669"/>
    <property type="project" value="UniProtKB-KW"/>
</dbReference>
<gene>
    <name evidence="4" type="ORF">SAMN04489867_1995</name>
</gene>
<dbReference type="GO" id="GO:0005829">
    <property type="term" value="C:cytosol"/>
    <property type="evidence" value="ECO:0007669"/>
    <property type="project" value="TreeGrafter"/>
</dbReference>
<protein>
    <submittedName>
        <fullName evidence="4">Sugar or nucleoside kinase, ribokinase family</fullName>
    </submittedName>
</protein>
<keyword evidence="5" id="KW-1185">Reference proteome</keyword>
<sequence>MAGAAGGHAAYSVSMTTHEAEPRGPRIIHTAQALVDEVVEVDALPARGGNAVARSYARYAGGAVNILVAAARSGADAVLAGAVGTGPNGDLVRAALAVEGVHVSSPAVPGLDTGICFVMVEPSAERTFVTTQGAERRISVESLQTSAPSAGDLVCVSGFSLVGLTRDPLVQWLDGLDPDVVVVLDPGAAFADLSDDLRERVLARTRVWTSNADEAAALTGLTDPAAATVAVAGRLGPGAVSIVRDGPKGCWVLVQGEAGDSGNPGEAAYLPGYPQEPVDTNGAGDTHTGVLVACRAAGDDWETAAQRANAAGAIKVTRKGPATAPTAAEIDEFLRSRS</sequence>
<dbReference type="PANTHER" id="PTHR10584:SF166">
    <property type="entry name" value="RIBOKINASE"/>
    <property type="match status" value="1"/>
</dbReference>
<organism evidence="4 5">
    <name type="scientific">Pedococcus dokdonensis</name>
    <dbReference type="NCBI Taxonomy" id="443156"/>
    <lineage>
        <taxon>Bacteria</taxon>
        <taxon>Bacillati</taxon>
        <taxon>Actinomycetota</taxon>
        <taxon>Actinomycetes</taxon>
        <taxon>Micrococcales</taxon>
        <taxon>Intrasporangiaceae</taxon>
        <taxon>Pedococcus</taxon>
    </lineage>
</organism>